<dbReference type="PRINTS" id="PR00297">
    <property type="entry name" value="CHAPERONIN10"/>
</dbReference>
<sequence length="107" mass="11877">MKNTSGIIPFRFNVLVKLEELEEKTKGGIILPSDILDKENAASQVATIIDIAKGAFCDDMAPDEFMPKPQVGAKILIEKYQGVRVKGVDEEEYIILQDKQILAILTN</sequence>
<evidence type="ECO:0000256" key="2">
    <source>
        <dbReference type="ARBA" id="ARBA00023186"/>
    </source>
</evidence>
<comment type="similarity">
    <text evidence="1">Belongs to the GroES chaperonin family.</text>
</comment>
<gene>
    <name evidence="3" type="primary">groES</name>
</gene>
<dbReference type="Gene3D" id="2.30.33.40">
    <property type="entry name" value="GroES chaperonin"/>
    <property type="match status" value="1"/>
</dbReference>
<dbReference type="SMART" id="SM00883">
    <property type="entry name" value="Cpn10"/>
    <property type="match status" value="1"/>
</dbReference>
<dbReference type="PANTHER" id="PTHR10772">
    <property type="entry name" value="10 KDA HEAT SHOCK PROTEIN"/>
    <property type="match status" value="1"/>
</dbReference>
<dbReference type="GO" id="GO:0044183">
    <property type="term" value="F:protein folding chaperone"/>
    <property type="evidence" value="ECO:0007669"/>
    <property type="project" value="InterPro"/>
</dbReference>
<protein>
    <submittedName>
        <fullName evidence="3">Co-chaperonin GroES</fullName>
    </submittedName>
</protein>
<accession>A0A221S4C1</accession>
<dbReference type="EMBL" id="KU971059">
    <property type="protein sequence ID" value="ASN63653.1"/>
    <property type="molecule type" value="Genomic_DNA"/>
</dbReference>
<dbReference type="GO" id="GO:0005524">
    <property type="term" value="F:ATP binding"/>
    <property type="evidence" value="ECO:0007669"/>
    <property type="project" value="InterPro"/>
</dbReference>
<proteinExistence type="inferred from homology"/>
<dbReference type="InterPro" id="IPR011032">
    <property type="entry name" value="GroES-like_sf"/>
</dbReference>
<dbReference type="SUPFAM" id="SSF50129">
    <property type="entry name" value="GroES-like"/>
    <property type="match status" value="1"/>
</dbReference>
<evidence type="ECO:0000313" key="3">
    <source>
        <dbReference type="EMBL" id="ASN63653.1"/>
    </source>
</evidence>
<evidence type="ECO:0000256" key="1">
    <source>
        <dbReference type="ARBA" id="ARBA00006975"/>
    </source>
</evidence>
<dbReference type="InterPro" id="IPR020818">
    <property type="entry name" value="Chaperonin_GroES"/>
</dbReference>
<reference evidence="3" key="1">
    <citation type="submission" date="2016-03" db="EMBL/GenBank/DDBJ databases">
        <title>Novel chaperonins are prevalent in the virioplankton and link to viral biology and ecology.</title>
        <authorList>
            <person name="Marine R.L."/>
            <person name="Nasko D.J."/>
            <person name="Polson S.W."/>
            <person name="Wommack K.E."/>
        </authorList>
    </citation>
    <scope>NUCLEOTIDE SEQUENCE</scope>
</reference>
<name>A0A221S4C1_9VIRU</name>
<dbReference type="GO" id="GO:0046872">
    <property type="term" value="F:metal ion binding"/>
    <property type="evidence" value="ECO:0007669"/>
    <property type="project" value="TreeGrafter"/>
</dbReference>
<organism evidence="3">
    <name type="scientific">uncultured virus</name>
    <dbReference type="NCBI Taxonomy" id="340016"/>
    <lineage>
        <taxon>Viruses</taxon>
        <taxon>environmental samples</taxon>
    </lineage>
</organism>
<dbReference type="GO" id="GO:0051082">
    <property type="term" value="F:unfolded protein binding"/>
    <property type="evidence" value="ECO:0007669"/>
    <property type="project" value="TreeGrafter"/>
</dbReference>
<dbReference type="Pfam" id="PF00166">
    <property type="entry name" value="Cpn10"/>
    <property type="match status" value="1"/>
</dbReference>
<dbReference type="InterPro" id="IPR037124">
    <property type="entry name" value="Chaperonin_GroES_sf"/>
</dbReference>
<dbReference type="CDD" id="cd00320">
    <property type="entry name" value="cpn10"/>
    <property type="match status" value="1"/>
</dbReference>
<dbReference type="GO" id="GO:0051087">
    <property type="term" value="F:protein-folding chaperone binding"/>
    <property type="evidence" value="ECO:0007669"/>
    <property type="project" value="TreeGrafter"/>
</dbReference>
<dbReference type="PANTHER" id="PTHR10772:SF63">
    <property type="entry name" value="20 KDA CHAPERONIN, CHLOROPLASTIC"/>
    <property type="match status" value="1"/>
</dbReference>
<keyword evidence="2" id="KW-0143">Chaperone</keyword>